<comment type="similarity">
    <text evidence="2">Belongs to the peptidase M20A family.</text>
</comment>
<dbReference type="EMBL" id="JAULSR010000003">
    <property type="protein sequence ID" value="KAK0625436.1"/>
    <property type="molecule type" value="Genomic_DNA"/>
</dbReference>
<dbReference type="GO" id="GO:0016787">
    <property type="term" value="F:hydrolase activity"/>
    <property type="evidence" value="ECO:0007669"/>
    <property type="project" value="UniProtKB-KW"/>
</dbReference>
<proteinExistence type="inferred from homology"/>
<evidence type="ECO:0000256" key="4">
    <source>
        <dbReference type="ARBA" id="ARBA00022801"/>
    </source>
</evidence>
<gene>
    <name evidence="7" type="ORF">B0T17DRAFT_492601</name>
</gene>
<dbReference type="AlphaFoldDB" id="A0AA39X1H7"/>
<sequence length="379" mass="40030">PSYRHTLLSLHKSLVDTPSITGTEGATGSFLVEYLTSRNYIAQLQFLPPHANTPPGAERFNVVAWPSPASRNPSPRVLVTSHIDVVPPHIPYHINSSDSTIDTADAYTLIGGRGSVDAKASVAAQIVAVESLLSSEAIAPEDVMLLFVVGEEKSGDGMLHFSSSLSKLDPPPRFAAAVFGEPTENKLACGHKGISVGRVKAKGKAGHSGYPWLGKSATEVLMRAVVKVLDTDLGSSERYGNTTVNVGTIAGGVAANVIPKEAEALLAVRIAVGNETTGSDIVRDAIQKVLDETDGEALSLEWPGGGYGPIECDCDVDGFETMVANYGTDLPHLKGDHVSYLYGPGTILVAHGDDEALQVRDLETAVEGYKTLIKHALEL</sequence>
<evidence type="ECO:0000259" key="6">
    <source>
        <dbReference type="Pfam" id="PF07687"/>
    </source>
</evidence>
<dbReference type="SUPFAM" id="SSF53187">
    <property type="entry name" value="Zn-dependent exopeptidases"/>
    <property type="match status" value="1"/>
</dbReference>
<dbReference type="PROSITE" id="PS00759">
    <property type="entry name" value="ARGE_DAPE_CPG2_2"/>
    <property type="match status" value="1"/>
</dbReference>
<dbReference type="InterPro" id="IPR001261">
    <property type="entry name" value="ArgE/DapE_CS"/>
</dbReference>
<feature type="non-terminal residue" evidence="7">
    <location>
        <position position="379"/>
    </location>
</feature>
<dbReference type="Proteomes" id="UP001174934">
    <property type="component" value="Unassembled WGS sequence"/>
</dbReference>
<evidence type="ECO:0000313" key="7">
    <source>
        <dbReference type="EMBL" id="KAK0625436.1"/>
    </source>
</evidence>
<reference evidence="7" key="1">
    <citation type="submission" date="2023-06" db="EMBL/GenBank/DDBJ databases">
        <title>Genome-scale phylogeny and comparative genomics of the fungal order Sordariales.</title>
        <authorList>
            <consortium name="Lawrence Berkeley National Laboratory"/>
            <person name="Hensen N."/>
            <person name="Bonometti L."/>
            <person name="Westerberg I."/>
            <person name="Brannstrom I.O."/>
            <person name="Guillou S."/>
            <person name="Cros-Aarteil S."/>
            <person name="Calhoun S."/>
            <person name="Haridas S."/>
            <person name="Kuo A."/>
            <person name="Mondo S."/>
            <person name="Pangilinan J."/>
            <person name="Riley R."/>
            <person name="LaButti K."/>
            <person name="Andreopoulos B."/>
            <person name="Lipzen A."/>
            <person name="Chen C."/>
            <person name="Yanf M."/>
            <person name="Daum C."/>
            <person name="Ng V."/>
            <person name="Clum A."/>
            <person name="Steindorff A."/>
            <person name="Ohm R."/>
            <person name="Martin F."/>
            <person name="Silar P."/>
            <person name="Natvig D."/>
            <person name="Lalanne C."/>
            <person name="Gautier V."/>
            <person name="Ament-velasquez S.L."/>
            <person name="Kruys A."/>
            <person name="Hutchinson M.I."/>
            <person name="Powell A.J."/>
            <person name="Barry K."/>
            <person name="Miller A.N."/>
            <person name="Grigoriev I.V."/>
            <person name="Debuchy R."/>
            <person name="Gladieux P."/>
            <person name="Thoren M.H."/>
            <person name="Johannesson H."/>
        </authorList>
    </citation>
    <scope>NUCLEOTIDE SEQUENCE</scope>
    <source>
        <strain evidence="7">SMH3391-2</strain>
    </source>
</reference>
<keyword evidence="3" id="KW-0479">Metal-binding</keyword>
<dbReference type="SUPFAM" id="SSF55031">
    <property type="entry name" value="Bacterial exopeptidase dimerisation domain"/>
    <property type="match status" value="1"/>
</dbReference>
<protein>
    <recommendedName>
        <fullName evidence="6">Peptidase M20 dimerisation domain-containing protein</fullName>
    </recommendedName>
</protein>
<evidence type="ECO:0000256" key="5">
    <source>
        <dbReference type="ARBA" id="ARBA00022833"/>
    </source>
</evidence>
<dbReference type="Pfam" id="PF07687">
    <property type="entry name" value="M20_dimer"/>
    <property type="match status" value="1"/>
</dbReference>
<evidence type="ECO:0000256" key="3">
    <source>
        <dbReference type="ARBA" id="ARBA00022723"/>
    </source>
</evidence>
<name>A0AA39X1H7_9PEZI</name>
<dbReference type="PANTHER" id="PTHR43808:SF30">
    <property type="entry name" value="ACETYLORNITHINE DEACETYLASE"/>
    <property type="match status" value="1"/>
</dbReference>
<dbReference type="InterPro" id="IPR050072">
    <property type="entry name" value="Peptidase_M20A"/>
</dbReference>
<dbReference type="Gene3D" id="3.30.70.360">
    <property type="match status" value="1"/>
</dbReference>
<evidence type="ECO:0000256" key="2">
    <source>
        <dbReference type="ARBA" id="ARBA00006247"/>
    </source>
</evidence>
<comment type="cofactor">
    <cofactor evidence="1">
        <name>Zn(2+)</name>
        <dbReference type="ChEBI" id="CHEBI:29105"/>
    </cofactor>
</comment>
<dbReference type="PROSITE" id="PS00758">
    <property type="entry name" value="ARGE_DAPE_CPG2_1"/>
    <property type="match status" value="1"/>
</dbReference>
<dbReference type="InterPro" id="IPR036264">
    <property type="entry name" value="Bact_exopeptidase_dim_dom"/>
</dbReference>
<keyword evidence="4" id="KW-0378">Hydrolase</keyword>
<evidence type="ECO:0000313" key="8">
    <source>
        <dbReference type="Proteomes" id="UP001174934"/>
    </source>
</evidence>
<dbReference type="InterPro" id="IPR011650">
    <property type="entry name" value="Peptidase_M20_dimer"/>
</dbReference>
<comment type="caution">
    <text evidence="7">The sequence shown here is derived from an EMBL/GenBank/DDBJ whole genome shotgun (WGS) entry which is preliminary data.</text>
</comment>
<keyword evidence="5" id="KW-0862">Zinc</keyword>
<accession>A0AA39X1H7</accession>
<keyword evidence="8" id="KW-1185">Reference proteome</keyword>
<dbReference type="GO" id="GO:0046872">
    <property type="term" value="F:metal ion binding"/>
    <property type="evidence" value="ECO:0007669"/>
    <property type="project" value="UniProtKB-KW"/>
</dbReference>
<evidence type="ECO:0000256" key="1">
    <source>
        <dbReference type="ARBA" id="ARBA00001947"/>
    </source>
</evidence>
<dbReference type="PANTHER" id="PTHR43808">
    <property type="entry name" value="ACETYLORNITHINE DEACETYLASE"/>
    <property type="match status" value="1"/>
</dbReference>
<organism evidence="7 8">
    <name type="scientific">Bombardia bombarda</name>
    <dbReference type="NCBI Taxonomy" id="252184"/>
    <lineage>
        <taxon>Eukaryota</taxon>
        <taxon>Fungi</taxon>
        <taxon>Dikarya</taxon>
        <taxon>Ascomycota</taxon>
        <taxon>Pezizomycotina</taxon>
        <taxon>Sordariomycetes</taxon>
        <taxon>Sordariomycetidae</taxon>
        <taxon>Sordariales</taxon>
        <taxon>Lasiosphaeriaceae</taxon>
        <taxon>Bombardia</taxon>
    </lineage>
</organism>
<dbReference type="CDD" id="cd05652">
    <property type="entry name" value="M20_ArgE_DapE-like_fungal"/>
    <property type="match status" value="1"/>
</dbReference>
<feature type="domain" description="Peptidase M20 dimerisation" evidence="6">
    <location>
        <begin position="190"/>
        <end position="293"/>
    </location>
</feature>
<dbReference type="Gene3D" id="3.40.630.10">
    <property type="entry name" value="Zn peptidases"/>
    <property type="match status" value="1"/>
</dbReference>